<dbReference type="InParanoid" id="A0A0G4EPF8"/>
<accession>A0A0G4EPF8</accession>
<evidence type="ECO:0000313" key="2">
    <source>
        <dbReference type="Proteomes" id="UP000041254"/>
    </source>
</evidence>
<dbReference type="AlphaFoldDB" id="A0A0G4EPF8"/>
<keyword evidence="2" id="KW-1185">Reference proteome</keyword>
<reference evidence="1 2" key="1">
    <citation type="submission" date="2014-11" db="EMBL/GenBank/DDBJ databases">
        <authorList>
            <person name="Zhu J."/>
            <person name="Qi W."/>
            <person name="Song R."/>
        </authorList>
    </citation>
    <scope>NUCLEOTIDE SEQUENCE [LARGE SCALE GENOMIC DNA]</scope>
</reference>
<protein>
    <submittedName>
        <fullName evidence="1">Uncharacterized protein</fullName>
    </submittedName>
</protein>
<gene>
    <name evidence="1" type="ORF">Vbra_20599</name>
</gene>
<dbReference type="Proteomes" id="UP000041254">
    <property type="component" value="Unassembled WGS sequence"/>
</dbReference>
<dbReference type="EMBL" id="CDMY01000278">
    <property type="protein sequence ID" value="CEL99319.1"/>
    <property type="molecule type" value="Genomic_DNA"/>
</dbReference>
<organism evidence="1 2">
    <name type="scientific">Vitrella brassicaformis (strain CCMP3155)</name>
    <dbReference type="NCBI Taxonomy" id="1169540"/>
    <lineage>
        <taxon>Eukaryota</taxon>
        <taxon>Sar</taxon>
        <taxon>Alveolata</taxon>
        <taxon>Colpodellida</taxon>
        <taxon>Vitrellaceae</taxon>
        <taxon>Vitrella</taxon>
    </lineage>
</organism>
<proteinExistence type="predicted"/>
<name>A0A0G4EPF8_VITBC</name>
<evidence type="ECO:0000313" key="1">
    <source>
        <dbReference type="EMBL" id="CEL99319.1"/>
    </source>
</evidence>
<dbReference type="VEuPathDB" id="CryptoDB:Vbra_20599"/>
<sequence>MGARRVELANTSMRATRNGLFRFQSRNRVPLVISDNNISESTFIAPPSMTVQCKPGEQLVMQGDPYSLKMLVRCKTCKPPSYSLRAGTLHGGPTMPYTFTEGIEGEHPCVAHCPNGVDCDQGWGDVFSRPELWAVKRHRVLRCKRENCNDYNSQLCHDPSLYHTKRWRQYLEERKMGLAPPMIATSEQQGGKKSEAIVTYGHSGELRPCGGLIEAGHASPCPGDTSGPLCAACNGHSRFRLSLGGFECSRECARELTASDWLKWMAIPLFCLVFDASILLGGGQGYGLWKSLLYYENILAILDVSSLTESGMQALAFFSLFCWTTTH</sequence>